<proteinExistence type="predicted"/>
<name>A0A7R8VHA8_TIMDO</name>
<dbReference type="AlphaFoldDB" id="A0A7R8VHA8"/>
<feature type="compositionally biased region" description="Polar residues" evidence="1">
    <location>
        <begin position="485"/>
        <end position="496"/>
    </location>
</feature>
<feature type="region of interest" description="Disordered" evidence="1">
    <location>
        <begin position="459"/>
        <end position="561"/>
    </location>
</feature>
<organism evidence="2">
    <name type="scientific">Timema douglasi</name>
    <name type="common">Walking stick</name>
    <dbReference type="NCBI Taxonomy" id="61478"/>
    <lineage>
        <taxon>Eukaryota</taxon>
        <taxon>Metazoa</taxon>
        <taxon>Ecdysozoa</taxon>
        <taxon>Arthropoda</taxon>
        <taxon>Hexapoda</taxon>
        <taxon>Insecta</taxon>
        <taxon>Pterygota</taxon>
        <taxon>Neoptera</taxon>
        <taxon>Polyneoptera</taxon>
        <taxon>Phasmatodea</taxon>
        <taxon>Timematodea</taxon>
        <taxon>Timematoidea</taxon>
        <taxon>Timematidae</taxon>
        <taxon>Timema</taxon>
    </lineage>
</organism>
<sequence>MEKESSWLKRDNSKILLLAVCSEYLTYLPVCPTFRRPSGRYRNPLSRDLLGDPDADINKLPRRVLKSFEEWFLTRKETPLTTMAIFKFHSGAHRNETVTTRYNMFRRYRNEPNDAVLLIMMTLHRIYEWAPPSGSELTSGLLGLRFKRRWGELEQAVSGGRRRAPWRRLSHGHSKGRYRVAAPSPGLCLGCTGRSGGGKGSQSPYFDARRETHCAAECGEAVIHMLDHDRTTECDALQPTPRGVLRPGKHSEPARKTSDSSDQTFIQYMDELPEYDQPTPPSPPQHIPEYDDEEEPKLSNRRTRFRKRSETLRRLSCETDVPLRRSCEGELSSQHMSPLSSAQRGETKQQMRTSRRYAVVREMGDTPESAQSLPSPVGPDTYYWREEHRQLGDTAHVKERRPSPSQNHVRFVRNIDFPLETLSSIEYAVLGEPNYNNLMQHLSLPNTPIQEIILSEDSAQRSPVHVRFRKSSDTSLEPSDESVRSTRNTPTYSQRMIQDHLRRQSPVDYRVRFGTGDLDTPPGPPKDHTKHESTKVPQPRQRSHRKHSEPSRVAARSRPKRRAVSVHALVFHEEGGVDDLPPPPAFELLDIVEPSRRPPDSPVMSRNISPSLHVLNRLEEQSLGELLTKTRTSSHVDLGVNLIWSGLTAKERLWLKCWSDVLRENAGTFIYKNESACIASVDQIVKVTYNKFRYRNHKLRLQQEEEGPRRRNLSARDVVEETPARRRSRQTTSDSNGPAPRQSRSPLVMKETPRRSPLVPEEETPDAPQQIHHTTKKVMLVPLAALAHTCDVIRTDRTVDPPPRWSDDSTEEENMQLLAAVLEDEEKLGGEALRLFNTEPKLRYAHGKFSRPAIGKNIERRSKA</sequence>
<feature type="region of interest" description="Disordered" evidence="1">
    <location>
        <begin position="703"/>
        <end position="775"/>
    </location>
</feature>
<dbReference type="EMBL" id="OA565239">
    <property type="protein sequence ID" value="CAD7196598.1"/>
    <property type="molecule type" value="Genomic_DNA"/>
</dbReference>
<feature type="region of interest" description="Disordered" evidence="1">
    <location>
        <begin position="328"/>
        <end position="352"/>
    </location>
</feature>
<feature type="compositionally biased region" description="Basic and acidic residues" evidence="1">
    <location>
        <begin position="525"/>
        <end position="534"/>
    </location>
</feature>
<protein>
    <submittedName>
        <fullName evidence="2">Uncharacterized protein</fullName>
    </submittedName>
</protein>
<evidence type="ECO:0000256" key="1">
    <source>
        <dbReference type="SAM" id="MobiDB-lite"/>
    </source>
</evidence>
<feature type="region of interest" description="Disordered" evidence="1">
    <location>
        <begin position="234"/>
        <end position="307"/>
    </location>
</feature>
<accession>A0A7R8VHA8</accession>
<feature type="compositionally biased region" description="Basic and acidic residues" evidence="1">
    <location>
        <begin position="249"/>
        <end position="259"/>
    </location>
</feature>
<evidence type="ECO:0000313" key="2">
    <source>
        <dbReference type="EMBL" id="CAD7196598.1"/>
    </source>
</evidence>
<reference evidence="2" key="1">
    <citation type="submission" date="2020-11" db="EMBL/GenBank/DDBJ databases">
        <authorList>
            <person name="Tran Van P."/>
        </authorList>
    </citation>
    <scope>NUCLEOTIDE SEQUENCE</scope>
</reference>
<gene>
    <name evidence="2" type="ORF">TDIB3V08_LOCUS2939</name>
</gene>
<feature type="compositionally biased region" description="Polar residues" evidence="1">
    <location>
        <begin position="331"/>
        <end position="352"/>
    </location>
</feature>